<evidence type="ECO:0000313" key="5">
    <source>
        <dbReference type="EMBL" id="MBB5206284.1"/>
    </source>
</evidence>
<dbReference type="InterPro" id="IPR002692">
    <property type="entry name" value="S45"/>
</dbReference>
<dbReference type="Gene3D" id="1.10.1400.10">
    <property type="match status" value="1"/>
</dbReference>
<protein>
    <submittedName>
        <fullName evidence="5">Penicillin amidase</fullName>
        <ecNumber evidence="5">3.5.1.11</ecNumber>
    </submittedName>
</protein>
<evidence type="ECO:0000256" key="1">
    <source>
        <dbReference type="ARBA" id="ARBA00006586"/>
    </source>
</evidence>
<dbReference type="AlphaFoldDB" id="A0A840SBZ2"/>
<dbReference type="Pfam" id="PF01804">
    <property type="entry name" value="Penicil_amidase"/>
    <property type="match status" value="2"/>
</dbReference>
<dbReference type="Gene3D" id="2.30.120.10">
    <property type="match status" value="1"/>
</dbReference>
<dbReference type="EMBL" id="JACHHO010000009">
    <property type="protein sequence ID" value="MBB5206284.1"/>
    <property type="molecule type" value="Genomic_DNA"/>
</dbReference>
<feature type="active site" description="Nucleophile" evidence="4">
    <location>
        <position position="257"/>
    </location>
</feature>
<dbReference type="Gene3D" id="3.60.20.10">
    <property type="entry name" value="Glutamine Phosphoribosylpyrophosphate, subunit 1, domain 1"/>
    <property type="match status" value="2"/>
</dbReference>
<dbReference type="InterPro" id="IPR043146">
    <property type="entry name" value="Penicillin_amidase_N_B-knob"/>
</dbReference>
<dbReference type="InterPro" id="IPR014395">
    <property type="entry name" value="Pen/GL7ACA/AHL_acylase"/>
</dbReference>
<evidence type="ECO:0000256" key="4">
    <source>
        <dbReference type="PIRSR" id="PIRSR001227-1"/>
    </source>
</evidence>
<organism evidence="5 6">
    <name type="scientific">Inhella inkyongensis</name>
    <dbReference type="NCBI Taxonomy" id="392593"/>
    <lineage>
        <taxon>Bacteria</taxon>
        <taxon>Pseudomonadati</taxon>
        <taxon>Pseudomonadota</taxon>
        <taxon>Betaproteobacteria</taxon>
        <taxon>Burkholderiales</taxon>
        <taxon>Sphaerotilaceae</taxon>
        <taxon>Inhella</taxon>
    </lineage>
</organism>
<gene>
    <name evidence="5" type="ORF">HNQ51_003630</name>
</gene>
<dbReference type="PANTHER" id="PTHR34218">
    <property type="entry name" value="PEPTIDASE S45 PENICILLIN AMIDASE"/>
    <property type="match status" value="1"/>
</dbReference>
<dbReference type="PANTHER" id="PTHR34218:SF4">
    <property type="entry name" value="ACYL-HOMOSERINE LACTONE ACYLASE QUIP"/>
    <property type="match status" value="1"/>
</dbReference>
<accession>A0A840SBZ2</accession>
<comment type="caution">
    <text evidence="5">The sequence shown here is derived from an EMBL/GenBank/DDBJ whole genome shotgun (WGS) entry which is preliminary data.</text>
</comment>
<evidence type="ECO:0000256" key="2">
    <source>
        <dbReference type="ARBA" id="ARBA00022801"/>
    </source>
</evidence>
<dbReference type="SUPFAM" id="SSF56235">
    <property type="entry name" value="N-terminal nucleophile aminohydrolases (Ntn hydrolases)"/>
    <property type="match status" value="1"/>
</dbReference>
<name>A0A840SBZ2_9BURK</name>
<comment type="similarity">
    <text evidence="1">Belongs to the peptidase S45 family.</text>
</comment>
<evidence type="ECO:0000313" key="6">
    <source>
        <dbReference type="Proteomes" id="UP000554837"/>
    </source>
</evidence>
<dbReference type="InterPro" id="IPR043147">
    <property type="entry name" value="Penicillin_amidase_A-knob"/>
</dbReference>
<dbReference type="InterPro" id="IPR023343">
    <property type="entry name" value="Penicillin_amidase_dom1"/>
</dbReference>
<dbReference type="RefSeq" id="WP_138856451.1">
    <property type="nucleotide sequence ID" value="NZ_CP040709.1"/>
</dbReference>
<dbReference type="EC" id="3.5.1.11" evidence="5"/>
<reference evidence="5 6" key="1">
    <citation type="submission" date="2020-08" db="EMBL/GenBank/DDBJ databases">
        <title>Genomic Encyclopedia of Type Strains, Phase IV (KMG-IV): sequencing the most valuable type-strain genomes for metagenomic binning, comparative biology and taxonomic classification.</title>
        <authorList>
            <person name="Goeker M."/>
        </authorList>
    </citation>
    <scope>NUCLEOTIDE SEQUENCE [LARGE SCALE GENOMIC DNA]</scope>
    <source>
        <strain evidence="5 6">DSM 23958</strain>
    </source>
</reference>
<keyword evidence="3" id="KW-0865">Zymogen</keyword>
<dbReference type="PIRSF" id="PIRSF001227">
    <property type="entry name" value="Pen_acylase"/>
    <property type="match status" value="1"/>
</dbReference>
<proteinExistence type="inferred from homology"/>
<dbReference type="GO" id="GO:0017000">
    <property type="term" value="P:antibiotic biosynthetic process"/>
    <property type="evidence" value="ECO:0007669"/>
    <property type="project" value="InterPro"/>
</dbReference>
<dbReference type="GO" id="GO:0008953">
    <property type="term" value="F:penicillin amidase activity"/>
    <property type="evidence" value="ECO:0007669"/>
    <property type="project" value="UniProtKB-EC"/>
</dbReference>
<sequence length="753" mass="82268">MLSLRGVRRAALALLLLLGLFAAAITGMVRGSLPALEGERAVAVAAPVDVERDARGTVTLRGSSRLDLAHATGWVHAQDRYFQMDLLRRSAAGELAELVGSAALPLDRERRLHDFRARAEQALKGLSAAERELLERYVQGVNAGLQDLSARPFEYWLLRQKPKAWTPADTLLVVYAMYLDLQDGQFEMLRERLRAEGLLSPEQQRFWWAAGLQGLEAPLDGDTAYAEPAPLPPPPAWWGRGGLKQAAASAEPQTFGSNAWAVARLGQPAMVANDMHLNLGLPNIWYRLALHWQDESGARRAVGLTLPGAPALVVGSTGRIAWGFTNAYVQTQELKVLSAAEQQQIRRQRHELRRSDGDAEVLEAEVSPWGPVRRIAGQVLAQTWRAHAPGAVNLRLLALEQAANVDAALRLAPELGLPTQNQVVVDAQGHLAWTAAGPLQGAPHPVVRDPEGGVIWSANQRHLGGAGFAALGDGGYGAPGRAWRIQQRLQKFQQPDEAALADIALDDHAPVLARWRAVLLRALGEGALESQRSEYRRLLGSDHSIARARPEAVDYTLLKGFRQAVLREFQAQFSQALGADFNLARASPRWDEAALRLLEQQPEAWALASSWRAWILSQVDAEILRLRQAHGELAQAHWGQSDSIQVRHPLSRALPPWLGRHLDAPPQPMVGDGLSPRAQAKNFGASERLVVAPGREEQGLFAMPGGPSGHPLSPFYLSDHADWAAGRFGPLLPGAVQHRLRLDPAQRPTQRAN</sequence>
<dbReference type="InterPro" id="IPR029055">
    <property type="entry name" value="Ntn_hydrolases_N"/>
</dbReference>
<keyword evidence="2 5" id="KW-0378">Hydrolase</keyword>
<dbReference type="Gene3D" id="1.10.439.10">
    <property type="entry name" value="Penicillin Amidohydrolase, domain 1"/>
    <property type="match status" value="1"/>
</dbReference>
<evidence type="ECO:0000256" key="3">
    <source>
        <dbReference type="ARBA" id="ARBA00023145"/>
    </source>
</evidence>
<keyword evidence="6" id="KW-1185">Reference proteome</keyword>
<dbReference type="OrthoDB" id="9760084at2"/>
<dbReference type="Proteomes" id="UP000554837">
    <property type="component" value="Unassembled WGS sequence"/>
</dbReference>